<feature type="region of interest" description="Disordered" evidence="1">
    <location>
        <begin position="1"/>
        <end position="49"/>
    </location>
</feature>
<evidence type="ECO:0000313" key="3">
    <source>
        <dbReference type="Proteomes" id="UP001271007"/>
    </source>
</evidence>
<proteinExistence type="predicted"/>
<protein>
    <submittedName>
        <fullName evidence="2">Uncharacterized protein</fullName>
    </submittedName>
</protein>
<dbReference type="EMBL" id="JAWDJX010000033">
    <property type="protein sequence ID" value="KAK3050336.1"/>
    <property type="molecule type" value="Genomic_DNA"/>
</dbReference>
<keyword evidence="3" id="KW-1185">Reference proteome</keyword>
<feature type="region of interest" description="Disordered" evidence="1">
    <location>
        <begin position="236"/>
        <end position="257"/>
    </location>
</feature>
<sequence length="527" mass="59260">MADDRDCTTSEESEADDDVAGVYSGPSSSRRSTVINTNHRNQQNNEAASTRTCNWLDQTDQDVSTTSEATSSAVVPSAHPRSILSTITNPSRIDKKGTYGINRHVRVNPKLPPGYTRTQDSEKWRTLAHNSDQALEDFACIWAEYQQLKPWIEEYKKRTVWCWKMRRRRRWCSLVPSKDILISTQSGFSPPDLTISFFATFEMSESSIYKSYAAYTQCTNMSLAYASTLVGNAAGDGSTLTEETTRPTSNMRDQDLEYPFSAGPLDVRSMLPRGPARRPFSTLHDYLHKKNGGPAPLGQRDQPPQSTRYITLPIRDTLCGGTASSGLRNEQPPLHRQILYSAGESHLGDEQEDTDFTPGRIVFGTGAFTAFSFTPQTGLEIHTAHSPMPQNEFEMVCAAEEAAKAEMHTAEAKLSRLEAQTEYETLSHLSEARMEVGKAHLNVWETRQEVYRVMSEMHILEESGRVEEFEDDQDIEVDEEYEEVEQFGEAEDGDADNESEGLDEVEEYDDGYGPMDRMALRRADAAW</sequence>
<comment type="caution">
    <text evidence="2">The sequence shown here is derived from an EMBL/GenBank/DDBJ whole genome shotgun (WGS) entry which is preliminary data.</text>
</comment>
<feature type="compositionally biased region" description="Polar residues" evidence="1">
    <location>
        <begin position="25"/>
        <end position="49"/>
    </location>
</feature>
<accession>A0AAJ0DAK4</accession>
<organism evidence="2 3">
    <name type="scientific">Extremus antarcticus</name>
    <dbReference type="NCBI Taxonomy" id="702011"/>
    <lineage>
        <taxon>Eukaryota</taxon>
        <taxon>Fungi</taxon>
        <taxon>Dikarya</taxon>
        <taxon>Ascomycota</taxon>
        <taxon>Pezizomycotina</taxon>
        <taxon>Dothideomycetes</taxon>
        <taxon>Dothideomycetidae</taxon>
        <taxon>Mycosphaerellales</taxon>
        <taxon>Extremaceae</taxon>
        <taxon>Extremus</taxon>
    </lineage>
</organism>
<dbReference type="AlphaFoldDB" id="A0AAJ0DAK4"/>
<evidence type="ECO:0000313" key="2">
    <source>
        <dbReference type="EMBL" id="KAK3050336.1"/>
    </source>
</evidence>
<name>A0AAJ0DAK4_9PEZI</name>
<reference evidence="2" key="1">
    <citation type="submission" date="2023-04" db="EMBL/GenBank/DDBJ databases">
        <title>Black Yeasts Isolated from many extreme environments.</title>
        <authorList>
            <person name="Coleine C."/>
            <person name="Stajich J.E."/>
            <person name="Selbmann L."/>
        </authorList>
    </citation>
    <scope>NUCLEOTIDE SEQUENCE</scope>
    <source>
        <strain evidence="2">CCFEE 5312</strain>
    </source>
</reference>
<dbReference type="Proteomes" id="UP001271007">
    <property type="component" value="Unassembled WGS sequence"/>
</dbReference>
<feature type="compositionally biased region" description="Acidic residues" evidence="1">
    <location>
        <begin position="477"/>
        <end position="510"/>
    </location>
</feature>
<feature type="region of interest" description="Disordered" evidence="1">
    <location>
        <begin position="477"/>
        <end position="515"/>
    </location>
</feature>
<feature type="compositionally biased region" description="Polar residues" evidence="1">
    <location>
        <begin position="238"/>
        <end position="251"/>
    </location>
</feature>
<gene>
    <name evidence="2" type="ORF">LTR09_008485</name>
</gene>
<evidence type="ECO:0000256" key="1">
    <source>
        <dbReference type="SAM" id="MobiDB-lite"/>
    </source>
</evidence>
<feature type="compositionally biased region" description="Acidic residues" evidence="1">
    <location>
        <begin position="9"/>
        <end position="19"/>
    </location>
</feature>